<evidence type="ECO:0000256" key="1">
    <source>
        <dbReference type="PROSITE-ProRule" id="PRU00023"/>
    </source>
</evidence>
<dbReference type="InterPro" id="IPR002110">
    <property type="entry name" value="Ankyrin_rpt"/>
</dbReference>
<dbReference type="PROSITE" id="PS50088">
    <property type="entry name" value="ANK_REPEAT"/>
    <property type="match status" value="1"/>
</dbReference>
<keyword evidence="1" id="KW-0040">ANK repeat</keyword>
<gene>
    <name evidence="2" type="ORF">FSB_LOCUS52527</name>
</gene>
<dbReference type="PANTHER" id="PTHR24121">
    <property type="entry name" value="NO MECHANORECEPTOR POTENTIAL C, ISOFORM D-RELATED"/>
    <property type="match status" value="1"/>
</dbReference>
<dbReference type="PROSITE" id="PS50297">
    <property type="entry name" value="ANK_REP_REGION"/>
    <property type="match status" value="1"/>
</dbReference>
<evidence type="ECO:0000313" key="2">
    <source>
        <dbReference type="EMBL" id="SPD24645.1"/>
    </source>
</evidence>
<name>A0A2N9IK21_FAGSY</name>
<dbReference type="InterPro" id="IPR036770">
    <property type="entry name" value="Ankyrin_rpt-contain_sf"/>
</dbReference>
<organism evidence="2">
    <name type="scientific">Fagus sylvatica</name>
    <name type="common">Beechnut</name>
    <dbReference type="NCBI Taxonomy" id="28930"/>
    <lineage>
        <taxon>Eukaryota</taxon>
        <taxon>Viridiplantae</taxon>
        <taxon>Streptophyta</taxon>
        <taxon>Embryophyta</taxon>
        <taxon>Tracheophyta</taxon>
        <taxon>Spermatophyta</taxon>
        <taxon>Magnoliopsida</taxon>
        <taxon>eudicotyledons</taxon>
        <taxon>Gunneridae</taxon>
        <taxon>Pentapetalae</taxon>
        <taxon>rosids</taxon>
        <taxon>fabids</taxon>
        <taxon>Fagales</taxon>
        <taxon>Fagaceae</taxon>
        <taxon>Fagus</taxon>
    </lineage>
</organism>
<protein>
    <submittedName>
        <fullName evidence="2">Uncharacterized protein</fullName>
    </submittedName>
</protein>
<dbReference type="SMART" id="SM00248">
    <property type="entry name" value="ANK"/>
    <property type="match status" value="2"/>
</dbReference>
<sequence length="251" mass="27695">MHPFRNNVHEGNWDSANQFLSSHPEALSEKISNDGDTALHIAILGGHMDIVKELVNKMSEENLNTKNYYGCTVLGNCAQIGNIEIAKCIIRKSRTLLSIGNYHKEVIPVVLAIKNNPNAIDTVHYLYNETPKEDLMPGKGVNGATFITQCIYAKAFDLALDLLRRYPALALALDVNNQTPLLALASVSFAYPSGNQAYILETMDLRQPLTLTLISFSNLTSSLYSQISSDFITVAVDFIAVTVDMDLDLED</sequence>
<feature type="repeat" description="ANK" evidence="1">
    <location>
        <begin position="34"/>
        <end position="66"/>
    </location>
</feature>
<reference evidence="2" key="1">
    <citation type="submission" date="2018-02" db="EMBL/GenBank/DDBJ databases">
        <authorList>
            <person name="Cohen D.B."/>
            <person name="Kent A.D."/>
        </authorList>
    </citation>
    <scope>NUCLEOTIDE SEQUENCE</scope>
</reference>
<accession>A0A2N9IK21</accession>
<dbReference type="EMBL" id="OIVN01005968">
    <property type="protein sequence ID" value="SPD24645.1"/>
    <property type="molecule type" value="Genomic_DNA"/>
</dbReference>
<dbReference type="Pfam" id="PF12796">
    <property type="entry name" value="Ank_2"/>
    <property type="match status" value="1"/>
</dbReference>
<dbReference type="Gene3D" id="1.25.40.20">
    <property type="entry name" value="Ankyrin repeat-containing domain"/>
    <property type="match status" value="1"/>
</dbReference>
<proteinExistence type="predicted"/>
<dbReference type="SUPFAM" id="SSF48403">
    <property type="entry name" value="Ankyrin repeat"/>
    <property type="match status" value="1"/>
</dbReference>
<dbReference type="PANTHER" id="PTHR24121:SF16">
    <property type="entry name" value="NON-SPECIFIC SERINE_THREONINE PROTEIN KINASE"/>
    <property type="match status" value="1"/>
</dbReference>
<dbReference type="AlphaFoldDB" id="A0A2N9IK21"/>